<dbReference type="InterPro" id="IPR051910">
    <property type="entry name" value="ComF/GntX_DNA_util-trans"/>
</dbReference>
<dbReference type="Gene3D" id="3.40.50.2020">
    <property type="match status" value="1"/>
</dbReference>
<dbReference type="CDD" id="cd06223">
    <property type="entry name" value="PRTases_typeI"/>
    <property type="match status" value="1"/>
</dbReference>
<name>A0A0B7H3T2_9FLAO</name>
<dbReference type="PANTHER" id="PTHR47505">
    <property type="entry name" value="DNA UTILIZATION PROTEIN YHGH"/>
    <property type="match status" value="1"/>
</dbReference>
<dbReference type="SUPFAM" id="SSF53271">
    <property type="entry name" value="PRTase-like"/>
    <property type="match status" value="1"/>
</dbReference>
<feature type="domain" description="Phosphoribosyltransferase" evidence="2">
    <location>
        <begin position="135"/>
        <end position="224"/>
    </location>
</feature>
<dbReference type="STRING" id="28189.CCYN74_60040"/>
<proteinExistence type="inferred from homology"/>
<accession>A0A0B7H3T2</accession>
<evidence type="ECO:0000256" key="1">
    <source>
        <dbReference type="ARBA" id="ARBA00008007"/>
    </source>
</evidence>
<evidence type="ECO:0000313" key="4">
    <source>
        <dbReference type="Proteomes" id="UP000038055"/>
    </source>
</evidence>
<dbReference type="PANTHER" id="PTHR47505:SF1">
    <property type="entry name" value="DNA UTILIZATION PROTEIN YHGH"/>
    <property type="match status" value="1"/>
</dbReference>
<dbReference type="Proteomes" id="UP000038055">
    <property type="component" value="Unassembled WGS sequence"/>
</dbReference>
<dbReference type="eggNOG" id="COG1040">
    <property type="taxonomic scope" value="Bacteria"/>
</dbReference>
<evidence type="ECO:0000313" key="3">
    <source>
        <dbReference type="EMBL" id="CEN32602.1"/>
    </source>
</evidence>
<reference evidence="4" key="1">
    <citation type="submission" date="2015-01" db="EMBL/GenBank/DDBJ databases">
        <authorList>
            <person name="MANFREDI Pablo"/>
        </authorList>
    </citation>
    <scope>NUCLEOTIDE SEQUENCE [LARGE SCALE GENOMIC DNA]</scope>
    <source>
        <strain evidence="4">Ccyn2B</strain>
    </source>
</reference>
<dbReference type="RefSeq" id="WP_041989865.1">
    <property type="nucleotide sequence ID" value="NZ_CDOD01000003.1"/>
</dbReference>
<organism evidence="3 4">
    <name type="scientific">Capnocytophaga cynodegmi</name>
    <dbReference type="NCBI Taxonomy" id="28189"/>
    <lineage>
        <taxon>Bacteria</taxon>
        <taxon>Pseudomonadati</taxon>
        <taxon>Bacteroidota</taxon>
        <taxon>Flavobacteriia</taxon>
        <taxon>Flavobacteriales</taxon>
        <taxon>Flavobacteriaceae</taxon>
        <taxon>Capnocytophaga</taxon>
    </lineage>
</organism>
<comment type="similarity">
    <text evidence="1">Belongs to the ComF/GntX family.</text>
</comment>
<evidence type="ECO:0000259" key="2">
    <source>
        <dbReference type="Pfam" id="PF00156"/>
    </source>
</evidence>
<sequence length="230" mass="26281">MIFSDLLSVILPDYCIGCGCILNLKESFLCISCRGELIETQMHLQKENRITKRLYGQCDLFCATSLFYFHKDSVVQNLIHQLKYKGKEEIGTWLGNWLGEKIKNIPDFQKTNVVAPVPMHKSKLNKRGYNQVALFGKTLARILQVEYIDDVLIKIKTNTTQTKKDLWSRFNDSKDIFAIQNAQKLEGKNILLVDDLITTGATIESCYNQLVKIKNVKIGLATMAYSLLHN</sequence>
<dbReference type="InterPro" id="IPR000836">
    <property type="entry name" value="PRTase_dom"/>
</dbReference>
<dbReference type="AlphaFoldDB" id="A0A0B7H3T2"/>
<gene>
    <name evidence="3" type="ORF">CCYN2B_110121</name>
</gene>
<dbReference type="Pfam" id="PF00156">
    <property type="entry name" value="Pribosyltran"/>
    <property type="match status" value="1"/>
</dbReference>
<protein>
    <submittedName>
        <fullName evidence="3">ComF family protein</fullName>
    </submittedName>
</protein>
<keyword evidence="4" id="KW-1185">Reference proteome</keyword>
<dbReference type="InterPro" id="IPR029057">
    <property type="entry name" value="PRTase-like"/>
</dbReference>
<dbReference type="EMBL" id="CDOD01000003">
    <property type="protein sequence ID" value="CEN32602.1"/>
    <property type="molecule type" value="Genomic_DNA"/>
</dbReference>